<evidence type="ECO:0000256" key="1">
    <source>
        <dbReference type="ARBA" id="ARBA00038184"/>
    </source>
</evidence>
<evidence type="ECO:0000259" key="3">
    <source>
        <dbReference type="Pfam" id="PF13472"/>
    </source>
</evidence>
<reference evidence="4" key="1">
    <citation type="submission" date="2021-01" db="EMBL/GenBank/DDBJ databases">
        <authorList>
            <person name="Corre E."/>
            <person name="Pelletier E."/>
            <person name="Niang G."/>
            <person name="Scheremetjew M."/>
            <person name="Finn R."/>
            <person name="Kale V."/>
            <person name="Holt S."/>
            <person name="Cochrane G."/>
            <person name="Meng A."/>
            <person name="Brown T."/>
            <person name="Cohen L."/>
        </authorList>
    </citation>
    <scope>NUCLEOTIDE SEQUENCE</scope>
    <source>
        <strain evidence="4">CCMP645</strain>
    </source>
</reference>
<dbReference type="Gene3D" id="3.40.50.1110">
    <property type="entry name" value="SGNH hydrolase"/>
    <property type="match status" value="1"/>
</dbReference>
<proteinExistence type="inferred from homology"/>
<gene>
    <name evidence="4" type="ORF">PCAR00345_LOCUS1190</name>
</gene>
<feature type="compositionally biased region" description="Basic residues" evidence="2">
    <location>
        <begin position="217"/>
        <end position="226"/>
    </location>
</feature>
<dbReference type="InterPro" id="IPR013830">
    <property type="entry name" value="SGNH_hydro"/>
</dbReference>
<evidence type="ECO:0000313" key="4">
    <source>
        <dbReference type="EMBL" id="CAE0748608.1"/>
    </source>
</evidence>
<organism evidence="4">
    <name type="scientific">Chrysotila carterae</name>
    <name type="common">Marine alga</name>
    <name type="synonym">Syracosphaera carterae</name>
    <dbReference type="NCBI Taxonomy" id="13221"/>
    <lineage>
        <taxon>Eukaryota</taxon>
        <taxon>Haptista</taxon>
        <taxon>Haptophyta</taxon>
        <taxon>Prymnesiophyceae</taxon>
        <taxon>Isochrysidales</taxon>
        <taxon>Isochrysidaceae</taxon>
        <taxon>Chrysotila</taxon>
    </lineage>
</organism>
<dbReference type="EMBL" id="HBIZ01002176">
    <property type="protein sequence ID" value="CAE0748608.1"/>
    <property type="molecule type" value="Transcribed_RNA"/>
</dbReference>
<dbReference type="InterPro" id="IPR036514">
    <property type="entry name" value="SGNH_hydro_sf"/>
</dbReference>
<dbReference type="PANTHER" id="PTHR11852:SF0">
    <property type="entry name" value="PLATELET-ACTIVATING FACTOR ACETYLHYDROLASE IB SUBUNIT BETA HOMOLOG"/>
    <property type="match status" value="1"/>
</dbReference>
<feature type="compositionally biased region" description="Basic and acidic residues" evidence="2">
    <location>
        <begin position="227"/>
        <end position="239"/>
    </location>
</feature>
<feature type="region of interest" description="Disordered" evidence="2">
    <location>
        <begin position="216"/>
        <end position="239"/>
    </location>
</feature>
<name>A0A7S4ERW3_CHRCT</name>
<accession>A0A7S4ERW3</accession>
<comment type="similarity">
    <text evidence="1">Belongs to the 'GDSL' lipolytic enzyme family. Platelet-activating factor acetylhydrolase IB beta/gamma subunits subfamily.</text>
</comment>
<dbReference type="SUPFAM" id="SSF52266">
    <property type="entry name" value="SGNH hydrolase"/>
    <property type="match status" value="1"/>
</dbReference>
<feature type="domain" description="SGNH hydrolase-type esterase" evidence="3">
    <location>
        <begin position="93"/>
        <end position="298"/>
    </location>
</feature>
<protein>
    <recommendedName>
        <fullName evidence="3">SGNH hydrolase-type esterase domain-containing protein</fullName>
    </recommendedName>
</protein>
<dbReference type="PANTHER" id="PTHR11852">
    <property type="entry name" value="PLATELET-ACTIVATING FACTOR ACETYLHYDROLASE"/>
    <property type="match status" value="1"/>
</dbReference>
<dbReference type="AlphaFoldDB" id="A0A7S4ERW3"/>
<dbReference type="Pfam" id="PF13472">
    <property type="entry name" value="Lipase_GDSL_2"/>
    <property type="match status" value="1"/>
</dbReference>
<sequence length="321" mass="36150">MLDLYMPGTSLIDQKKHLAGQEATFLPASSDHGRRLAQRWRKFLPEAAHISSPRTPWSAAKARIPAWHRCHETMREDAETYAPASNSTYRIALIGDSIMESWRGTAFCNRMRRCVGLPALLRDSLGSRWPHPLVLAIASDQTQHLLWRLQNGEISESMRRDPRLVAVLLIGTNNLGRGFTADETTSGVLEVVRLLSRMTQATIVLHALLPRADSARSRKAKRARVRAHGDGDSDKHDQDSFMPAVRHVNAQLYNATVWSLLLQERRLYFADCGHLFVAKAEAVDAQLMPDRLHPNVAGFSLWARCLEREIDNAILGRQGRN</sequence>
<evidence type="ECO:0000256" key="2">
    <source>
        <dbReference type="SAM" id="MobiDB-lite"/>
    </source>
</evidence>